<feature type="compositionally biased region" description="Basic and acidic residues" evidence="1">
    <location>
        <begin position="123"/>
        <end position="142"/>
    </location>
</feature>
<dbReference type="GeneID" id="25334145"/>
<dbReference type="AlphaFoldDB" id="U6M7W5"/>
<name>U6M7W5_EIMMA</name>
<dbReference type="EMBL" id="HG719376">
    <property type="protein sequence ID" value="CDJ57770.1"/>
    <property type="molecule type" value="Genomic_DNA"/>
</dbReference>
<organism evidence="2 3">
    <name type="scientific">Eimeria maxima</name>
    <name type="common">Coccidian parasite</name>
    <dbReference type="NCBI Taxonomy" id="5804"/>
    <lineage>
        <taxon>Eukaryota</taxon>
        <taxon>Sar</taxon>
        <taxon>Alveolata</taxon>
        <taxon>Apicomplexa</taxon>
        <taxon>Conoidasida</taxon>
        <taxon>Coccidia</taxon>
        <taxon>Eucoccidiorida</taxon>
        <taxon>Eimeriorina</taxon>
        <taxon>Eimeriidae</taxon>
        <taxon>Eimeria</taxon>
    </lineage>
</organism>
<evidence type="ECO:0000313" key="3">
    <source>
        <dbReference type="Proteomes" id="UP000030763"/>
    </source>
</evidence>
<reference evidence="2" key="1">
    <citation type="submission" date="2013-10" db="EMBL/GenBank/DDBJ databases">
        <title>Genomic analysis of the causative agents of coccidiosis in chickens.</title>
        <authorList>
            <person name="Reid A.J."/>
            <person name="Blake D."/>
            <person name="Billington K."/>
            <person name="Browne H."/>
            <person name="Dunn M."/>
            <person name="Hung S."/>
            <person name="Kawahara F."/>
            <person name="Miranda-Saavedra D."/>
            <person name="Mourier T."/>
            <person name="Nagra H."/>
            <person name="Otto T.D."/>
            <person name="Rawlings N."/>
            <person name="Sanchez A."/>
            <person name="Sanders M."/>
            <person name="Subramaniam C."/>
            <person name="Tay Y."/>
            <person name="Dear P."/>
            <person name="Doerig C."/>
            <person name="Gruber A."/>
            <person name="Parkinson J."/>
            <person name="Shirley M."/>
            <person name="Wan K.L."/>
            <person name="Berriman M."/>
            <person name="Tomley F."/>
            <person name="Pain A."/>
        </authorList>
    </citation>
    <scope>NUCLEOTIDE SEQUENCE [LARGE SCALE GENOMIC DNA]</scope>
    <source>
        <strain evidence="2">Weybridge</strain>
    </source>
</reference>
<proteinExistence type="predicted"/>
<accession>U6M7W5</accession>
<protein>
    <submittedName>
        <fullName evidence="2">Uncharacterized protein</fullName>
    </submittedName>
</protein>
<dbReference type="RefSeq" id="XP_013334418.1">
    <property type="nucleotide sequence ID" value="XM_013478964.1"/>
</dbReference>
<dbReference type="VEuPathDB" id="ToxoDB:EMWEY_00001590"/>
<feature type="region of interest" description="Disordered" evidence="1">
    <location>
        <begin position="104"/>
        <end position="158"/>
    </location>
</feature>
<dbReference type="Proteomes" id="UP000030763">
    <property type="component" value="Unassembled WGS sequence"/>
</dbReference>
<sequence length="158" mass="17490">MVVGTTILQQAELLRTGELQEQVKKATPDQLKQIFQKLVKSNRKVEADLGAANRAVRRLIASTMLEAAHSSRADKARRLSPEEANLLAKWNERFGGAGHYTADCPTSARSVVGKGARQPTTRTSDERANRLNEKPRDTRDYKAYNCRRQGGQKAAEAA</sequence>
<reference evidence="2" key="2">
    <citation type="submission" date="2013-10" db="EMBL/GenBank/DDBJ databases">
        <authorList>
            <person name="Aslett M."/>
        </authorList>
    </citation>
    <scope>NUCLEOTIDE SEQUENCE [LARGE SCALE GENOMIC DNA]</scope>
    <source>
        <strain evidence="2">Weybridge</strain>
    </source>
</reference>
<gene>
    <name evidence="2" type="ORF">EMWEY_00001590</name>
</gene>
<keyword evidence="3" id="KW-1185">Reference proteome</keyword>
<evidence type="ECO:0000256" key="1">
    <source>
        <dbReference type="SAM" id="MobiDB-lite"/>
    </source>
</evidence>
<evidence type="ECO:0000313" key="2">
    <source>
        <dbReference type="EMBL" id="CDJ57770.1"/>
    </source>
</evidence>